<proteinExistence type="inferred from homology"/>
<dbReference type="Gene3D" id="2.60.40.1710">
    <property type="entry name" value="Subtilisin-like superfamily"/>
    <property type="match status" value="1"/>
</dbReference>
<keyword evidence="5" id="KW-0677">Repeat</keyword>
<evidence type="ECO:0000256" key="11">
    <source>
        <dbReference type="SAM" id="MobiDB-lite"/>
    </source>
</evidence>
<feature type="active site" description="Charge relay system" evidence="8 9">
    <location>
        <position position="604"/>
    </location>
</feature>
<dbReference type="GO" id="GO:0004252">
    <property type="term" value="F:serine-type endopeptidase activity"/>
    <property type="evidence" value="ECO:0007669"/>
    <property type="project" value="UniProtKB-UniRule"/>
</dbReference>
<dbReference type="Pfam" id="PF06280">
    <property type="entry name" value="fn3_5"/>
    <property type="match status" value="1"/>
</dbReference>
<reference evidence="16 17" key="1">
    <citation type="submission" date="2016-10" db="EMBL/GenBank/DDBJ databases">
        <authorList>
            <person name="de Groot N.N."/>
        </authorList>
    </citation>
    <scope>NUCLEOTIDE SEQUENCE [LARGE SCALE GENOMIC DNA]</scope>
    <source>
        <strain evidence="16 17">DSM 14045</strain>
    </source>
</reference>
<feature type="active site" description="Charge relay system" evidence="8 9">
    <location>
        <position position="265"/>
    </location>
</feature>
<dbReference type="RefSeq" id="WP_074716387.1">
    <property type="nucleotide sequence ID" value="NZ_FNPG01000008.1"/>
</dbReference>
<sequence length="1680" mass="184452">MKKAFRKTFKQVSAIALALGVVVTSAGFNKVPVYAQQGEKKTTDSKTIEDLNKTALSVLSNSNNKLSKEEDKKDPKEVVRIIVELNEEPAIEKTKDDDYTNQTKKIEKEVKNNQSDVIKKVEELTGASVINQSSYLVNSFSIEAARGYIDQIKSLKGVKNVYEASSVKTEMDSALEIGNVLNAWKNGKKTGYQGEGVVVSIIDTGVNYEHKDMALEKNVKTKHSKSWWENQIKLLGYGKYYSKKVPFGYSYSNGNDEVLNDRSTHGYHVAGITAANGKPNDGMESIQGVAPKAQVIGMQVFTADPNNSSAYTDDIVKAIEDSVKLDADVINMSLGSDSGFDTDADFIEAAVEKAYQAGVVSAISAGNSGTSDSLRGDNTSYKEAINLVDDAMIGSPSAYKNSLSVASYNNNSVYQDVLKIKQNGKEIGSYPATTVDGDKKWSDLKDTYELVDCGKGNKEECEKVDVKGKIAVIKRGDITFTQKAANAIDAGAIGVVLYNSDAYPNAYIAPSVDSKIPFVSISNNAGKELLKNMKDNGATGYSFAQGKDFKENVNAGQNKEEMSDFSSWGPTPTLDIKPEISAPGGMIYSLNSGKAGYQYMSGTSMASPYVAGAEALIKQSMNKRKLSFAGSKNVDFMKEVIMNTAKPVINKNSQTPYSVRYQGAGLLDVAGATEVNVTATYKGEACVELRQIPKGTKDVNFDITFTNYGSKKETYNFAPDKVYINGVSDSNEDVIKEVQGASVTYNQSQITVPKKGKVTVTATLHLTKDYTENSYVESFLHFENTEGISLGMPVLGFYGNWGTEKIIDSPIYEKDSYYGKTGLTDGNNTYLGEDYFATQNEGKINKDYISISPNNDGVLDSAYPYLTMLRNANQMSMRIEDANGALVSDLGTIDYIQKSTLEHEGQGSFATLINNKIGWDGTVYNQATGKPVTVKDGQYYFVIKANIGFAETDAQELKIPIKVDTVKPVISTTVGKIGDKYYAYITGSDDSSGLAGQMYVAVGSKNQKEGQKVLLKDLDSIENADGTKTYTYDITQQVNKNQGKENYLYVMGLDNAGNISDNYSIFIPSKIKTVTFDNLEDQMTVEKDGVYTFTGSLPAGSALTMTTADGTVSNATVSGTNFTCDVALVKGDNTIVVKATKDNKSIFEKTYKVKVEAKDKKAPTVDVDLQDSSAKVVTTDKKTSNNATVNLIYVADNGADKINARVKANDENEFSIEAVSDITKEQLIKDTAKGQFITDILLKDKSKDYDLYVFHVKDVAGNEAEYDYYVYHGSVSDAKKFFNLSFKMTSENFSSVMKLNPSKLNNDGTYTIEGKVNFEPSVFKIGETPVKVNKDGTFTHTIPLNDGLNRVYIYAADVKPDGNVEKLYSNYAYRLYYSKYAPQINITNIVDAQTKNVNQQNGTDLNISHDKDVYVKNEDGVVYTNNSNYVIKGNVTDTYNNIEVSLNQKVLYRSMDMCEGKADYKIDYHAKLQEGDNYFTITASNIGGMVAQKVVKVKLDTKAPEKPVVNIDENGKVILAAADVDTAKVYYSVNGGEYQEYQGNFMLKDGDEIVVKSVDNAGNETFSDKYKVTVAKENKKVKVDLKDAEVSDIPTQLYTGKSIKPSVAVFYKDELLKKGKDYSVSYKNNKKEGTATVVITGKGKYKGKVTKKFKIKKSSNQTKKEKTKKEKTKKENKKNR</sequence>
<dbReference type="eggNOG" id="COG1404">
    <property type="taxonomic scope" value="Bacteria"/>
</dbReference>
<keyword evidence="17" id="KW-1185">Reference proteome</keyword>
<feature type="domain" description="PA" evidence="14">
    <location>
        <begin position="447"/>
        <end position="529"/>
    </location>
</feature>
<dbReference type="PRINTS" id="PR00723">
    <property type="entry name" value="SUBTILISIN"/>
</dbReference>
<dbReference type="eggNOG" id="COG4886">
    <property type="taxonomic scope" value="Bacteria"/>
</dbReference>
<dbReference type="Pfam" id="PF02225">
    <property type="entry name" value="PA"/>
    <property type="match status" value="1"/>
</dbReference>
<dbReference type="OrthoDB" id="9762689at2"/>
<dbReference type="EMBL" id="FNPG01000008">
    <property type="protein sequence ID" value="SDY13427.1"/>
    <property type="molecule type" value="Genomic_DNA"/>
</dbReference>
<dbReference type="Pfam" id="PF00082">
    <property type="entry name" value="Peptidase_S8"/>
    <property type="match status" value="1"/>
</dbReference>
<keyword evidence="4 12" id="KW-0732">Signal</keyword>
<dbReference type="InterPro" id="IPR036852">
    <property type="entry name" value="Peptidase_S8/S53_dom_sf"/>
</dbReference>
<feature type="region of interest" description="Disordered" evidence="11">
    <location>
        <begin position="1645"/>
        <end position="1680"/>
    </location>
</feature>
<feature type="domain" description="Peptidase S8/S53" evidence="13">
    <location>
        <begin position="194"/>
        <end position="665"/>
    </location>
</feature>
<dbReference type="GO" id="GO:0016020">
    <property type="term" value="C:membrane"/>
    <property type="evidence" value="ECO:0007669"/>
    <property type="project" value="InterPro"/>
</dbReference>
<dbReference type="InterPro" id="IPR034216">
    <property type="entry name" value="C5a_Peptidase"/>
</dbReference>
<dbReference type="PANTHER" id="PTHR43399">
    <property type="entry name" value="SUBTILISIN-RELATED"/>
    <property type="match status" value="1"/>
</dbReference>
<dbReference type="InterPro" id="IPR051048">
    <property type="entry name" value="Peptidase_S8/S53_subtilisin"/>
</dbReference>
<evidence type="ECO:0000256" key="8">
    <source>
        <dbReference type="PIRSR" id="PIRSR615500-1"/>
    </source>
</evidence>
<dbReference type="STRING" id="1122142.SAMN02910414_00837"/>
<evidence type="ECO:0000256" key="6">
    <source>
        <dbReference type="ARBA" id="ARBA00022801"/>
    </source>
</evidence>
<dbReference type="PROSITE" id="PS00136">
    <property type="entry name" value="SUBTILASE_ASP"/>
    <property type="match status" value="1"/>
</dbReference>
<dbReference type="Gene3D" id="3.40.50.200">
    <property type="entry name" value="Peptidase S8/S53 domain"/>
    <property type="match status" value="1"/>
</dbReference>
<keyword evidence="7 9" id="KW-0720">Serine protease</keyword>
<evidence type="ECO:0000256" key="1">
    <source>
        <dbReference type="ARBA" id="ARBA00011073"/>
    </source>
</evidence>
<dbReference type="GO" id="GO:0006508">
    <property type="term" value="P:proteolysis"/>
    <property type="evidence" value="ECO:0007669"/>
    <property type="project" value="UniProtKB-KW"/>
</dbReference>
<evidence type="ECO:0000256" key="4">
    <source>
        <dbReference type="ARBA" id="ARBA00022729"/>
    </source>
</evidence>
<dbReference type="InterPro" id="IPR000209">
    <property type="entry name" value="Peptidase_S8/S53_dom"/>
</dbReference>
<name>A0A1H3HD93_9FIRM</name>
<evidence type="ECO:0000256" key="7">
    <source>
        <dbReference type="ARBA" id="ARBA00022825"/>
    </source>
</evidence>
<dbReference type="InterPro" id="IPR046450">
    <property type="entry name" value="PA_dom_sf"/>
</dbReference>
<dbReference type="InterPro" id="IPR023828">
    <property type="entry name" value="Peptidase_S8_Ser-AS"/>
</dbReference>
<dbReference type="PANTHER" id="PTHR43399:SF4">
    <property type="entry name" value="CELL WALL-ASSOCIATED PROTEASE"/>
    <property type="match status" value="1"/>
</dbReference>
<feature type="compositionally biased region" description="Basic residues" evidence="11">
    <location>
        <begin position="1669"/>
        <end position="1680"/>
    </location>
</feature>
<evidence type="ECO:0000256" key="9">
    <source>
        <dbReference type="PROSITE-ProRule" id="PRU01240"/>
    </source>
</evidence>
<evidence type="ECO:0000313" key="17">
    <source>
        <dbReference type="Proteomes" id="UP000183918"/>
    </source>
</evidence>
<evidence type="ECO:0000259" key="13">
    <source>
        <dbReference type="Pfam" id="PF00082"/>
    </source>
</evidence>
<dbReference type="InterPro" id="IPR003137">
    <property type="entry name" value="PA_domain"/>
</dbReference>
<comment type="similarity">
    <text evidence="1 9 10">Belongs to the peptidase S8 family.</text>
</comment>
<dbReference type="InterPro" id="IPR010435">
    <property type="entry name" value="C5a/SBT2-like_Fn3"/>
</dbReference>
<evidence type="ECO:0000256" key="12">
    <source>
        <dbReference type="SAM" id="SignalP"/>
    </source>
</evidence>
<evidence type="ECO:0000256" key="10">
    <source>
        <dbReference type="RuleBase" id="RU003355"/>
    </source>
</evidence>
<feature type="signal peptide" evidence="12">
    <location>
        <begin position="1"/>
        <end position="26"/>
    </location>
</feature>
<dbReference type="CDD" id="cd02133">
    <property type="entry name" value="PA_C5a_like"/>
    <property type="match status" value="1"/>
</dbReference>
<dbReference type="CDD" id="cd07475">
    <property type="entry name" value="Peptidases_S8_C5a_Peptidase"/>
    <property type="match status" value="1"/>
</dbReference>
<dbReference type="Gene3D" id="2.60.40.10">
    <property type="entry name" value="Immunoglobulins"/>
    <property type="match status" value="2"/>
</dbReference>
<dbReference type="PROSITE" id="PS00138">
    <property type="entry name" value="SUBTILASE_SER"/>
    <property type="match status" value="1"/>
</dbReference>
<dbReference type="PROSITE" id="PS51892">
    <property type="entry name" value="SUBTILASE"/>
    <property type="match status" value="1"/>
</dbReference>
<evidence type="ECO:0000256" key="2">
    <source>
        <dbReference type="ARBA" id="ARBA00022525"/>
    </source>
</evidence>
<accession>A0A1H3HD93</accession>
<feature type="domain" description="C5a peptidase/Subtilisin-like protease SBT2-like Fn3-like" evidence="15">
    <location>
        <begin position="687"/>
        <end position="795"/>
    </location>
</feature>
<keyword evidence="2" id="KW-0964">Secreted</keyword>
<dbReference type="InterPro" id="IPR023827">
    <property type="entry name" value="Peptidase_S8_Asp-AS"/>
</dbReference>
<organism evidence="16 17">
    <name type="scientific">Lachnobacterium bovis DSM 14045</name>
    <dbReference type="NCBI Taxonomy" id="1122142"/>
    <lineage>
        <taxon>Bacteria</taxon>
        <taxon>Bacillati</taxon>
        <taxon>Bacillota</taxon>
        <taxon>Clostridia</taxon>
        <taxon>Lachnospirales</taxon>
        <taxon>Lachnospiraceae</taxon>
        <taxon>Lachnobacterium</taxon>
    </lineage>
</organism>
<dbReference type="Gene3D" id="3.50.30.30">
    <property type="match status" value="1"/>
</dbReference>
<evidence type="ECO:0000256" key="5">
    <source>
        <dbReference type="ARBA" id="ARBA00022737"/>
    </source>
</evidence>
<evidence type="ECO:0000259" key="14">
    <source>
        <dbReference type="Pfam" id="PF02225"/>
    </source>
</evidence>
<protein>
    <submittedName>
        <fullName evidence="16">Lactocepin</fullName>
    </submittedName>
</protein>
<dbReference type="SUPFAM" id="SSF52025">
    <property type="entry name" value="PA domain"/>
    <property type="match status" value="1"/>
</dbReference>
<evidence type="ECO:0000256" key="3">
    <source>
        <dbReference type="ARBA" id="ARBA00022670"/>
    </source>
</evidence>
<keyword evidence="3 9" id="KW-0645">Protease</keyword>
<feature type="chain" id="PRO_5038923252" evidence="12">
    <location>
        <begin position="27"/>
        <end position="1680"/>
    </location>
</feature>
<gene>
    <name evidence="16" type="ORF">SAMN02910414_00837</name>
</gene>
<feature type="active site" description="Charge relay system" evidence="8 9">
    <location>
        <position position="203"/>
    </location>
</feature>
<dbReference type="Proteomes" id="UP000183918">
    <property type="component" value="Unassembled WGS sequence"/>
</dbReference>
<keyword evidence="6 9" id="KW-0378">Hydrolase</keyword>
<dbReference type="InterPro" id="IPR013783">
    <property type="entry name" value="Ig-like_fold"/>
</dbReference>
<dbReference type="SUPFAM" id="SSF52743">
    <property type="entry name" value="Subtilisin-like"/>
    <property type="match status" value="1"/>
</dbReference>
<dbReference type="InterPro" id="IPR015500">
    <property type="entry name" value="Peptidase_S8_subtilisin-rel"/>
</dbReference>
<evidence type="ECO:0000313" key="16">
    <source>
        <dbReference type="EMBL" id="SDY13427.1"/>
    </source>
</evidence>
<feature type="compositionally biased region" description="Basic residues" evidence="11">
    <location>
        <begin position="1645"/>
        <end position="1657"/>
    </location>
</feature>
<evidence type="ECO:0000259" key="15">
    <source>
        <dbReference type="Pfam" id="PF06280"/>
    </source>
</evidence>